<keyword evidence="2" id="KW-1185">Reference proteome</keyword>
<evidence type="ECO:0000313" key="2">
    <source>
        <dbReference type="Proteomes" id="UP000274822"/>
    </source>
</evidence>
<organism evidence="1 2">
    <name type="scientific">Jimgerdemannia flammicorona</name>
    <dbReference type="NCBI Taxonomy" id="994334"/>
    <lineage>
        <taxon>Eukaryota</taxon>
        <taxon>Fungi</taxon>
        <taxon>Fungi incertae sedis</taxon>
        <taxon>Mucoromycota</taxon>
        <taxon>Mucoromycotina</taxon>
        <taxon>Endogonomycetes</taxon>
        <taxon>Endogonales</taxon>
        <taxon>Endogonaceae</taxon>
        <taxon>Jimgerdemannia</taxon>
    </lineage>
</organism>
<comment type="caution">
    <text evidence="1">The sequence shown here is derived from an EMBL/GenBank/DDBJ whole genome shotgun (WGS) entry which is preliminary data.</text>
</comment>
<evidence type="ECO:0000313" key="1">
    <source>
        <dbReference type="EMBL" id="RUS33621.1"/>
    </source>
</evidence>
<name>A0A433QUY3_9FUNG</name>
<dbReference type="Proteomes" id="UP000274822">
    <property type="component" value="Unassembled WGS sequence"/>
</dbReference>
<gene>
    <name evidence="1" type="ORF">BC938DRAFT_470834</name>
</gene>
<dbReference type="AlphaFoldDB" id="A0A433QUY3"/>
<proteinExistence type="predicted"/>
<protein>
    <submittedName>
        <fullName evidence="1">Uncharacterized protein</fullName>
    </submittedName>
</protein>
<dbReference type="EMBL" id="RBNJ01001058">
    <property type="protein sequence ID" value="RUS33621.1"/>
    <property type="molecule type" value="Genomic_DNA"/>
</dbReference>
<accession>A0A433QUY3</accession>
<sequence>MHAASTRSALTPLRAAATVRAVVCVMFNVQHLGSRKWGKLVAKKRGGDPEKKYGIVAFTKAFHGRSLGSARAEVCHRAVQRRHTEINIQ</sequence>
<reference evidence="1 2" key="1">
    <citation type="journal article" date="2018" name="New Phytol.">
        <title>Phylogenomics of Endogonaceae and evolution of mycorrhizas within Mucoromycota.</title>
        <authorList>
            <person name="Chang Y."/>
            <person name="Desiro A."/>
            <person name="Na H."/>
            <person name="Sandor L."/>
            <person name="Lipzen A."/>
            <person name="Clum A."/>
            <person name="Barry K."/>
            <person name="Grigoriev I.V."/>
            <person name="Martin F.M."/>
            <person name="Stajich J.E."/>
            <person name="Smith M.E."/>
            <person name="Bonito G."/>
            <person name="Spatafora J.W."/>
        </authorList>
    </citation>
    <scope>NUCLEOTIDE SEQUENCE [LARGE SCALE GENOMIC DNA]</scope>
    <source>
        <strain evidence="1 2">AD002</strain>
    </source>
</reference>